<reference evidence="2" key="1">
    <citation type="journal article" date="2019" name="Int. J. Syst. Evol. Microbiol.">
        <title>The Global Catalogue of Microorganisms (GCM) 10K type strain sequencing project: providing services to taxonomists for standard genome sequencing and annotation.</title>
        <authorList>
            <consortium name="The Broad Institute Genomics Platform"/>
            <consortium name="The Broad Institute Genome Sequencing Center for Infectious Disease"/>
            <person name="Wu L."/>
            <person name="Ma J."/>
        </authorList>
    </citation>
    <scope>NUCLEOTIDE SEQUENCE [LARGE SCALE GENOMIC DNA]</scope>
    <source>
        <strain evidence="2">CGMCC 4.1621</strain>
    </source>
</reference>
<proteinExistence type="predicted"/>
<dbReference type="RefSeq" id="WP_204706089.1">
    <property type="nucleotide sequence ID" value="NZ_JBHSZV010000015.1"/>
</dbReference>
<accession>A0ABW2ELC2</accession>
<dbReference type="EMBL" id="JBHSZV010000015">
    <property type="protein sequence ID" value="MFC7061691.1"/>
    <property type="molecule type" value="Genomic_DNA"/>
</dbReference>
<protein>
    <submittedName>
        <fullName evidence="1">Uncharacterized protein</fullName>
    </submittedName>
</protein>
<evidence type="ECO:0000313" key="2">
    <source>
        <dbReference type="Proteomes" id="UP001596410"/>
    </source>
</evidence>
<gene>
    <name evidence="1" type="ORF">ACFQIC_07450</name>
</gene>
<sequence length="117" mass="13647">MVKSGRKTSYSQLQKTEYRNSLTVLFSLGMLIHEDDVLKLYSDSNDFEAILAKKVWLTETIQLINKRSSTKELSSIEVGSLVNDYLGRDWGRESKRRNGNALLRWYKWVKEKERVAS</sequence>
<keyword evidence="2" id="KW-1185">Reference proteome</keyword>
<dbReference type="Proteomes" id="UP001596410">
    <property type="component" value="Unassembled WGS sequence"/>
</dbReference>
<evidence type="ECO:0000313" key="1">
    <source>
        <dbReference type="EMBL" id="MFC7061691.1"/>
    </source>
</evidence>
<comment type="caution">
    <text evidence="1">The sequence shown here is derived from an EMBL/GenBank/DDBJ whole genome shotgun (WGS) entry which is preliminary data.</text>
</comment>
<organism evidence="1 2">
    <name type="scientific">Halobacillus seohaensis</name>
    <dbReference type="NCBI Taxonomy" id="447421"/>
    <lineage>
        <taxon>Bacteria</taxon>
        <taxon>Bacillati</taxon>
        <taxon>Bacillota</taxon>
        <taxon>Bacilli</taxon>
        <taxon>Bacillales</taxon>
        <taxon>Bacillaceae</taxon>
        <taxon>Halobacillus</taxon>
    </lineage>
</organism>
<name>A0ABW2ELC2_9BACI</name>